<dbReference type="EMBL" id="AJIL01000194">
    <property type="protein sequence ID" value="KNE91623.1"/>
    <property type="molecule type" value="Genomic_DNA"/>
</dbReference>
<keyword evidence="9 11" id="KW-0067">ATP-binding</keyword>
<proteinExistence type="inferred from homology"/>
<dbReference type="HAMAP" id="MF_01928">
    <property type="entry name" value="PurK"/>
    <property type="match status" value="1"/>
</dbReference>
<dbReference type="PANTHER" id="PTHR11609">
    <property type="entry name" value="PURINE BIOSYNTHESIS PROTEIN 6/7, PUR6/7"/>
    <property type="match status" value="1"/>
</dbReference>
<comment type="pathway">
    <text evidence="2 11">Purine metabolism; IMP biosynthesis via de novo pathway; 5-amino-1-(5-phospho-D-ribosyl)imidazole-4-carboxylate from 5-amino-1-(5-phospho-D-ribosyl)imidazole (carboxylase route): step 1/1.</text>
</comment>
<dbReference type="PIRSF" id="PIRSF001340">
    <property type="entry name" value="AIR_carboxylase"/>
    <property type="match status" value="1"/>
</dbReference>
<evidence type="ECO:0000256" key="11">
    <source>
        <dbReference type="PIRNR" id="PIRNR001340"/>
    </source>
</evidence>
<dbReference type="UniPathway" id="UPA00074">
    <property type="reaction ID" value="UER00130"/>
</dbReference>
<dbReference type="Proteomes" id="UP000054564">
    <property type="component" value="Unassembled WGS sequence"/>
</dbReference>
<dbReference type="Gene3D" id="3.30.470.20">
    <property type="entry name" value="ATP-grasp fold, B domain"/>
    <property type="match status" value="1"/>
</dbReference>
<dbReference type="PANTHER" id="PTHR11609:SF5">
    <property type="entry name" value="PHOSPHORIBOSYLAMINOIMIDAZOLE CARBOXYLASE"/>
    <property type="match status" value="1"/>
</dbReference>
<evidence type="ECO:0000313" key="13">
    <source>
        <dbReference type="EMBL" id="KNE91623.1"/>
    </source>
</evidence>
<dbReference type="EC" id="4.1.1.21" evidence="4 11"/>
<dbReference type="InterPro" id="IPR013815">
    <property type="entry name" value="ATP_grasp_subdomain_1"/>
</dbReference>
<dbReference type="InterPro" id="IPR005875">
    <property type="entry name" value="PurK"/>
</dbReference>
<dbReference type="Gene3D" id="3.40.50.1970">
    <property type="match status" value="1"/>
</dbReference>
<dbReference type="SMART" id="SM01001">
    <property type="entry name" value="AIRC"/>
    <property type="match status" value="1"/>
</dbReference>
<dbReference type="InterPro" id="IPR033747">
    <property type="entry name" value="PurE_ClassI"/>
</dbReference>
<dbReference type="GO" id="GO:0046872">
    <property type="term" value="F:metal ion binding"/>
    <property type="evidence" value="ECO:0007669"/>
    <property type="project" value="InterPro"/>
</dbReference>
<keyword evidence="14" id="KW-1185">Reference proteome</keyword>
<dbReference type="Gene3D" id="3.30.1490.20">
    <property type="entry name" value="ATP-grasp fold, A domain"/>
    <property type="match status" value="1"/>
</dbReference>
<evidence type="ECO:0000259" key="12">
    <source>
        <dbReference type="PROSITE" id="PS50975"/>
    </source>
</evidence>
<evidence type="ECO:0000256" key="2">
    <source>
        <dbReference type="ARBA" id="ARBA00004747"/>
    </source>
</evidence>
<dbReference type="Pfam" id="PF00731">
    <property type="entry name" value="AIRC"/>
    <property type="match status" value="1"/>
</dbReference>
<evidence type="ECO:0000256" key="4">
    <source>
        <dbReference type="ARBA" id="ARBA00012329"/>
    </source>
</evidence>
<dbReference type="Gene3D" id="3.40.50.20">
    <property type="match status" value="1"/>
</dbReference>
<dbReference type="Pfam" id="PF02222">
    <property type="entry name" value="ATP-grasp"/>
    <property type="match status" value="1"/>
</dbReference>
<evidence type="ECO:0000256" key="10">
    <source>
        <dbReference type="ARBA" id="ARBA00023239"/>
    </source>
</evidence>
<dbReference type="SUPFAM" id="SSF56059">
    <property type="entry name" value="Glutathione synthetase ATP-binding domain-like"/>
    <property type="match status" value="1"/>
</dbReference>
<feature type="domain" description="ATP-grasp" evidence="12">
    <location>
        <begin position="128"/>
        <end position="342"/>
    </location>
</feature>
<evidence type="ECO:0000256" key="3">
    <source>
        <dbReference type="ARBA" id="ARBA00006114"/>
    </source>
</evidence>
<protein>
    <recommendedName>
        <fullName evidence="5 11">Phosphoribosylaminoimidazole carboxylase</fullName>
        <ecNumber evidence="4 11">4.1.1.21</ecNumber>
    </recommendedName>
</protein>
<evidence type="ECO:0000256" key="8">
    <source>
        <dbReference type="ARBA" id="ARBA00022793"/>
    </source>
</evidence>
<dbReference type="InterPro" id="IPR054350">
    <property type="entry name" value="PurT/PurK_preATP-grasp"/>
</dbReference>
<dbReference type="STRING" id="1165861.A0A0L0UX53"/>
<reference evidence="14" key="1">
    <citation type="submission" date="2014-03" db="EMBL/GenBank/DDBJ databases">
        <title>The Genome Sequence of Puccinia striiformis f. sp. tritici PST-78.</title>
        <authorList>
            <consortium name="The Broad Institute Genome Sequencing Platform"/>
            <person name="Cuomo C."/>
            <person name="Hulbert S."/>
            <person name="Chen X."/>
            <person name="Walker B."/>
            <person name="Young S.K."/>
            <person name="Zeng Q."/>
            <person name="Gargeya S."/>
            <person name="Fitzgerald M."/>
            <person name="Haas B."/>
            <person name="Abouelleil A."/>
            <person name="Alvarado L."/>
            <person name="Arachchi H.M."/>
            <person name="Berlin A.M."/>
            <person name="Chapman S.B."/>
            <person name="Goldberg J."/>
            <person name="Griggs A."/>
            <person name="Gujja S."/>
            <person name="Hansen M."/>
            <person name="Howarth C."/>
            <person name="Imamovic A."/>
            <person name="Larimer J."/>
            <person name="McCowan C."/>
            <person name="Montmayeur A."/>
            <person name="Murphy C."/>
            <person name="Neiman D."/>
            <person name="Pearson M."/>
            <person name="Priest M."/>
            <person name="Roberts A."/>
            <person name="Saif S."/>
            <person name="Shea T."/>
            <person name="Sisk P."/>
            <person name="Sykes S."/>
            <person name="Wortman J."/>
            <person name="Nusbaum C."/>
            <person name="Birren B."/>
        </authorList>
    </citation>
    <scope>NUCLEOTIDE SEQUENCE [LARGE SCALE GENOMIC DNA]</scope>
    <source>
        <strain evidence="14">race PST-78</strain>
    </source>
</reference>
<gene>
    <name evidence="13" type="ORF">PSTG_14932</name>
</gene>
<dbReference type="SUPFAM" id="SSF52440">
    <property type="entry name" value="PreATP-grasp domain"/>
    <property type="match status" value="1"/>
</dbReference>
<accession>A0A0L0UX53</accession>
<dbReference type="InterPro" id="IPR040686">
    <property type="entry name" value="PurK_C"/>
</dbReference>
<organism evidence="13 14">
    <name type="scientific">Puccinia striiformis f. sp. tritici PST-78</name>
    <dbReference type="NCBI Taxonomy" id="1165861"/>
    <lineage>
        <taxon>Eukaryota</taxon>
        <taxon>Fungi</taxon>
        <taxon>Dikarya</taxon>
        <taxon>Basidiomycota</taxon>
        <taxon>Pucciniomycotina</taxon>
        <taxon>Pucciniomycetes</taxon>
        <taxon>Pucciniales</taxon>
        <taxon>Pucciniaceae</taxon>
        <taxon>Puccinia</taxon>
    </lineage>
</organism>
<keyword evidence="8 11" id="KW-0210">Decarboxylase</keyword>
<dbReference type="InterPro" id="IPR011761">
    <property type="entry name" value="ATP-grasp"/>
</dbReference>
<keyword evidence="10 11" id="KW-0456">Lyase</keyword>
<dbReference type="NCBIfam" id="TIGR01162">
    <property type="entry name" value="purE"/>
    <property type="match status" value="1"/>
</dbReference>
<comment type="catalytic activity">
    <reaction evidence="1 11">
        <text>5-amino-1-(5-phospho-D-ribosyl)imidazole-4-carboxylate + H(+) = 5-amino-1-(5-phospho-beta-D-ribosyl)imidazole + CO2</text>
        <dbReference type="Rhea" id="RHEA:10792"/>
        <dbReference type="ChEBI" id="CHEBI:15378"/>
        <dbReference type="ChEBI" id="CHEBI:16526"/>
        <dbReference type="ChEBI" id="CHEBI:77657"/>
        <dbReference type="ChEBI" id="CHEBI:137981"/>
        <dbReference type="EC" id="4.1.1.21"/>
    </reaction>
</comment>
<evidence type="ECO:0000256" key="7">
    <source>
        <dbReference type="ARBA" id="ARBA00022755"/>
    </source>
</evidence>
<evidence type="ECO:0000313" key="14">
    <source>
        <dbReference type="Proteomes" id="UP000054564"/>
    </source>
</evidence>
<dbReference type="InterPro" id="IPR016301">
    <property type="entry name" value="Ade2_fungi/plant"/>
</dbReference>
<dbReference type="GO" id="GO:0006189">
    <property type="term" value="P:'de novo' IMP biosynthetic process"/>
    <property type="evidence" value="ECO:0007669"/>
    <property type="project" value="UniProtKB-UniRule"/>
</dbReference>
<comment type="similarity">
    <text evidence="3 11">In the C-terminal section; belongs to the AIR carboxylase family. Class I subfamily.</text>
</comment>
<dbReference type="SUPFAM" id="SSF52255">
    <property type="entry name" value="N5-CAIR mutase (phosphoribosylaminoimidazole carboxylase, PurE)"/>
    <property type="match status" value="1"/>
</dbReference>
<dbReference type="InterPro" id="IPR003135">
    <property type="entry name" value="ATP-grasp_carboxylate-amine"/>
</dbReference>
<dbReference type="Pfam" id="PF22660">
    <property type="entry name" value="RS_preATP-grasp-like"/>
    <property type="match status" value="1"/>
</dbReference>
<dbReference type="HAMAP" id="MF_01929">
    <property type="entry name" value="PurE_classI"/>
    <property type="match status" value="1"/>
</dbReference>
<keyword evidence="6 11" id="KW-0547">Nucleotide-binding</keyword>
<dbReference type="OrthoDB" id="15425at2759"/>
<dbReference type="InterPro" id="IPR000031">
    <property type="entry name" value="PurE_dom"/>
</dbReference>
<dbReference type="SUPFAM" id="SSF51246">
    <property type="entry name" value="Rudiment single hybrid motif"/>
    <property type="match status" value="1"/>
</dbReference>
<evidence type="ECO:0000256" key="9">
    <source>
        <dbReference type="ARBA" id="ARBA00022840"/>
    </source>
</evidence>
<dbReference type="PROSITE" id="PS50975">
    <property type="entry name" value="ATP_GRASP"/>
    <property type="match status" value="1"/>
</dbReference>
<dbReference type="InterPro" id="IPR011054">
    <property type="entry name" value="Rudment_hybrid_motif"/>
</dbReference>
<dbReference type="InterPro" id="IPR016185">
    <property type="entry name" value="PreATP-grasp_dom_sf"/>
</dbReference>
<keyword evidence="7 11" id="KW-0658">Purine biosynthesis</keyword>
<dbReference type="GO" id="GO:0005524">
    <property type="term" value="F:ATP binding"/>
    <property type="evidence" value="ECO:0007669"/>
    <property type="project" value="UniProtKB-UniRule"/>
</dbReference>
<dbReference type="AlphaFoldDB" id="A0A0L0UX53"/>
<comment type="caution">
    <text evidence="13">The sequence shown here is derived from an EMBL/GenBank/DDBJ whole genome shotgun (WGS) entry which is preliminary data.</text>
</comment>
<evidence type="ECO:0000256" key="6">
    <source>
        <dbReference type="ARBA" id="ARBA00022741"/>
    </source>
</evidence>
<dbReference type="Pfam" id="PF17769">
    <property type="entry name" value="PurK_C"/>
    <property type="match status" value="1"/>
</dbReference>
<name>A0A0L0UX53_9BASI</name>
<evidence type="ECO:0000256" key="1">
    <source>
        <dbReference type="ARBA" id="ARBA00001244"/>
    </source>
</evidence>
<evidence type="ECO:0000256" key="5">
    <source>
        <dbReference type="ARBA" id="ARBA00021059"/>
    </source>
</evidence>
<sequence length="629" mass="67786">MANQEVIGVLGGGQLGRMMVQAAVRLGIPIITLDKEHSPASQVSNPRSIDSQHPTDLNHQIGSFNSVDDIEKLSKLVDVLTIEIEHVNVAILKSLLKNQQLGRSGINPIKIYPHPEVIEIIQDKFKQKRFLDQAGIPVSDYEEIKQCPTTSEIEEQVEQVAGRLGFPLMLKSRLLAYDGRGNFLVKTAQDIPRAIQGLTPTSFESKSDMSELKLYAERFVPFTCEIAVMVVKGVPTTGSSDPNIRVYPPVQTIHQDNICHIVHSPLRLGGPLAAKSALAVAQRSITALGAGAVGVFAVEMFLLPDNTVLVNEIAPRPHNSYHHTISSTVTSQFTAHLLAVSSKPLPPTESFELAVPSAAMVNVLGHESGEKGSQQVQRCFELVSGLKGVSVESYGKFGCQKGRKMGHINVIGESDADVREIVRKVVRCLPLNQTDDLNLESLTQTAPIDTERPAGGFSDPNPLVSIIMGSDSDLPTMIEASRILSHPLFQIPHELTIVSAHRTPERMVEFSKSAASRGVKVIIAGAGGAAHLPGMVSALTPLPVIGVPVKGKVLDGIDSLYSIVQMPRGIPVATVAIGNSTNAALLAIRILSTGMPRLLDAMSAYMAQMESEVMTKVDKLSQVGWESYP</sequence>
<dbReference type="GO" id="GO:0004638">
    <property type="term" value="F:phosphoribosylaminoimidazole carboxylase activity"/>
    <property type="evidence" value="ECO:0007669"/>
    <property type="project" value="UniProtKB-UniRule"/>
</dbReference>